<dbReference type="Ensembl" id="ENSOCUT00000030435.2">
    <property type="protein sequence ID" value="ENSOCUP00000028473.1"/>
    <property type="gene ID" value="ENSOCUG00000021188.2"/>
</dbReference>
<dbReference type="InterPro" id="IPR045909">
    <property type="entry name" value="MID49/MID51"/>
</dbReference>
<keyword evidence="3" id="KW-1000">Mitochondrion outer membrane</keyword>
<dbReference type="GO" id="GO:0005741">
    <property type="term" value="C:mitochondrial outer membrane"/>
    <property type="evidence" value="ECO:0007669"/>
    <property type="project" value="UniProtKB-SubCell"/>
</dbReference>
<evidence type="ECO:0000313" key="9">
    <source>
        <dbReference type="Ensembl" id="ENSOCUP00000028473.1"/>
    </source>
</evidence>
<accession>A0A5F9C429</accession>
<evidence type="ECO:0000256" key="6">
    <source>
        <dbReference type="ARBA" id="ARBA00023136"/>
    </source>
</evidence>
<dbReference type="SMART" id="SM01265">
    <property type="entry name" value="Mab-21"/>
    <property type="match status" value="1"/>
</dbReference>
<dbReference type="Gene3D" id="1.10.1410.40">
    <property type="match status" value="1"/>
</dbReference>
<dbReference type="InParanoid" id="A0A5F9C429"/>
<dbReference type="SMR" id="A0A5F9C429"/>
<evidence type="ECO:0000256" key="5">
    <source>
        <dbReference type="ARBA" id="ARBA00023128"/>
    </source>
</evidence>
<evidence type="ECO:0000259" key="7">
    <source>
        <dbReference type="Pfam" id="PF20266"/>
    </source>
</evidence>
<dbReference type="InterPro" id="IPR046906">
    <property type="entry name" value="Mab-21_HhH/H2TH-like"/>
</dbReference>
<evidence type="ECO:0000313" key="10">
    <source>
        <dbReference type="Proteomes" id="UP000001811"/>
    </source>
</evidence>
<dbReference type="Pfam" id="PF21297">
    <property type="entry name" value="MID51-like_C"/>
    <property type="match status" value="1"/>
</dbReference>
<reference evidence="9 10" key="1">
    <citation type="journal article" date="2011" name="Nature">
        <title>A high-resolution map of human evolutionary constraint using 29 mammals.</title>
        <authorList>
            <person name="Lindblad-Toh K."/>
            <person name="Garber M."/>
            <person name="Zuk O."/>
            <person name="Lin M.F."/>
            <person name="Parker B.J."/>
            <person name="Washietl S."/>
            <person name="Kheradpour P."/>
            <person name="Ernst J."/>
            <person name="Jordan G."/>
            <person name="Mauceli E."/>
            <person name="Ward L.D."/>
            <person name="Lowe C.B."/>
            <person name="Holloway A.K."/>
            <person name="Clamp M."/>
            <person name="Gnerre S."/>
            <person name="Alfoldi J."/>
            <person name="Beal K."/>
            <person name="Chang J."/>
            <person name="Clawson H."/>
            <person name="Cuff J."/>
            <person name="Di Palma F."/>
            <person name="Fitzgerald S."/>
            <person name="Flicek P."/>
            <person name="Guttman M."/>
            <person name="Hubisz M.J."/>
            <person name="Jaffe D.B."/>
            <person name="Jungreis I."/>
            <person name="Kent W.J."/>
            <person name="Kostka D."/>
            <person name="Lara M."/>
            <person name="Martins A.L."/>
            <person name="Massingham T."/>
            <person name="Moltke I."/>
            <person name="Raney B.J."/>
            <person name="Rasmussen M.D."/>
            <person name="Robinson J."/>
            <person name="Stark A."/>
            <person name="Vilella A.J."/>
            <person name="Wen J."/>
            <person name="Xie X."/>
            <person name="Zody M.C."/>
            <person name="Baldwin J."/>
            <person name="Bloom T."/>
            <person name="Chin C.W."/>
            <person name="Heiman D."/>
            <person name="Nicol R."/>
            <person name="Nusbaum C."/>
            <person name="Young S."/>
            <person name="Wilkinson J."/>
            <person name="Worley K.C."/>
            <person name="Kovar C.L."/>
            <person name="Muzny D.M."/>
            <person name="Gibbs R.A."/>
            <person name="Cree A."/>
            <person name="Dihn H.H."/>
            <person name="Fowler G."/>
            <person name="Jhangiani S."/>
            <person name="Joshi V."/>
            <person name="Lee S."/>
            <person name="Lewis L.R."/>
            <person name="Nazareth L.V."/>
            <person name="Okwuonu G."/>
            <person name="Santibanez J."/>
            <person name="Warren W.C."/>
            <person name="Mardis E.R."/>
            <person name="Weinstock G.M."/>
            <person name="Wilson R.K."/>
            <person name="Delehaunty K."/>
            <person name="Dooling D."/>
            <person name="Fronik C."/>
            <person name="Fulton L."/>
            <person name="Fulton B."/>
            <person name="Graves T."/>
            <person name="Minx P."/>
            <person name="Sodergren E."/>
            <person name="Birney E."/>
            <person name="Margulies E.H."/>
            <person name="Herrero J."/>
            <person name="Green E.D."/>
            <person name="Haussler D."/>
            <person name="Siepel A."/>
            <person name="Goldman N."/>
            <person name="Pollard K.S."/>
            <person name="Pedersen J.S."/>
            <person name="Lander E.S."/>
            <person name="Kellis M."/>
        </authorList>
    </citation>
    <scope>NUCLEOTIDE SEQUENCE [LARGE SCALE GENOMIC DNA]</scope>
    <source>
        <strain evidence="9 10">Thorbecke inbred</strain>
    </source>
</reference>
<organism evidence="9 10">
    <name type="scientific">Oryctolagus cuniculus</name>
    <name type="common">Rabbit</name>
    <dbReference type="NCBI Taxonomy" id="9986"/>
    <lineage>
        <taxon>Eukaryota</taxon>
        <taxon>Metazoa</taxon>
        <taxon>Chordata</taxon>
        <taxon>Craniata</taxon>
        <taxon>Vertebrata</taxon>
        <taxon>Euteleostomi</taxon>
        <taxon>Mammalia</taxon>
        <taxon>Eutheria</taxon>
        <taxon>Euarchontoglires</taxon>
        <taxon>Glires</taxon>
        <taxon>Lagomorpha</taxon>
        <taxon>Leporidae</taxon>
        <taxon>Oryctolagus</taxon>
    </lineage>
</organism>
<dbReference type="GeneTree" id="ENSGT00390000013127"/>
<feature type="domain" description="Mitochondrial dynamics protein MID51-like C-terminal" evidence="8">
    <location>
        <begin position="1"/>
        <end position="32"/>
    </location>
</feature>
<evidence type="ECO:0000256" key="4">
    <source>
        <dbReference type="ARBA" id="ARBA00022989"/>
    </source>
</evidence>
<comment type="subcellular location">
    <subcellularLocation>
        <location evidence="1">Mitochondrion outer membrane</location>
        <topology evidence="1">Single-pass membrane protein</topology>
    </subcellularLocation>
</comment>
<evidence type="ECO:0000256" key="3">
    <source>
        <dbReference type="ARBA" id="ARBA00022787"/>
    </source>
</evidence>
<keyword evidence="5" id="KW-0496">Mitochondrion</keyword>
<dbReference type="FunFam" id="1.10.1410.40:FF:000003">
    <property type="entry name" value="Mitochondrial dynamics protein MID51"/>
    <property type="match status" value="1"/>
</dbReference>
<dbReference type="PANTHER" id="PTHR16451:SF12">
    <property type="entry name" value="MITOCHONDRIAL DYNAMICS PROTEIN MIEF1"/>
    <property type="match status" value="1"/>
</dbReference>
<dbReference type="Bgee" id="ENSOCUG00000021188">
    <property type="expression patterns" value="Expressed in lung and 1 other cell type or tissue"/>
</dbReference>
<keyword evidence="2" id="KW-0812">Transmembrane</keyword>
<name>A0A5F9C429_RABIT</name>
<evidence type="ECO:0000256" key="1">
    <source>
        <dbReference type="ARBA" id="ARBA00004572"/>
    </source>
</evidence>
<dbReference type="Proteomes" id="UP000001811">
    <property type="component" value="Chromosome 9"/>
</dbReference>
<dbReference type="EMBL" id="AAGW02056047">
    <property type="status" value="NOT_ANNOTATED_CDS"/>
    <property type="molecule type" value="Genomic_DNA"/>
</dbReference>
<feature type="domain" description="Mab-21-like HhH/H2TH-like" evidence="7">
    <location>
        <begin position="65"/>
        <end position="152"/>
    </location>
</feature>
<proteinExistence type="predicted"/>
<dbReference type="InterPro" id="IPR049097">
    <property type="entry name" value="MID51-like_C"/>
</dbReference>
<dbReference type="STRING" id="9986.ENSOCUP00000028473"/>
<dbReference type="GO" id="GO:0090141">
    <property type="term" value="P:positive regulation of mitochondrial fission"/>
    <property type="evidence" value="ECO:0007669"/>
    <property type="project" value="TreeGrafter"/>
</dbReference>
<dbReference type="PANTHER" id="PTHR16451">
    <property type="entry name" value="MITOCHONDRIAL DYNAMICS PROTEINS 49/51 FAMILY MEMBER"/>
    <property type="match status" value="1"/>
</dbReference>
<keyword evidence="4" id="KW-1133">Transmembrane helix</keyword>
<keyword evidence="10" id="KW-1185">Reference proteome</keyword>
<dbReference type="AlphaFoldDB" id="A0A5F9C429"/>
<evidence type="ECO:0000259" key="8">
    <source>
        <dbReference type="Pfam" id="PF21297"/>
    </source>
</evidence>
<dbReference type="Pfam" id="PF20266">
    <property type="entry name" value="Mab-21_C"/>
    <property type="match status" value="1"/>
</dbReference>
<dbReference type="GO" id="GO:0007005">
    <property type="term" value="P:mitochondrion organization"/>
    <property type="evidence" value="ECO:0007669"/>
    <property type="project" value="InterPro"/>
</dbReference>
<keyword evidence="6" id="KW-0472">Membrane</keyword>
<sequence>MYLSGSLYDDLQVVTANHIQLIVPLVLEQNLWPHRLAQHDNLWRLSLRPAEVARLRALDQADTGCQALCLKILKAIYKSTPALGHLTASQLTNVILHLAQEEADWSPDVLADHFLQSPEGLISYQEARVLPSALNPKVNLFLELTPEEIDELGYTLYCSLSEPEVLLQR</sequence>
<protein>
    <submittedName>
        <fullName evidence="9">Uncharacterized protein</fullName>
    </submittedName>
</protein>
<reference evidence="9" key="3">
    <citation type="submission" date="2025-09" db="UniProtKB">
        <authorList>
            <consortium name="Ensembl"/>
        </authorList>
    </citation>
    <scope>IDENTIFICATION</scope>
    <source>
        <strain evidence="9">Thorbecke</strain>
    </source>
</reference>
<reference evidence="9" key="2">
    <citation type="submission" date="2025-08" db="UniProtKB">
        <authorList>
            <consortium name="Ensembl"/>
        </authorList>
    </citation>
    <scope>IDENTIFICATION</scope>
    <source>
        <strain evidence="9">Thorbecke</strain>
    </source>
</reference>
<dbReference type="InterPro" id="IPR024810">
    <property type="entry name" value="MAB21L/cGLR"/>
</dbReference>
<evidence type="ECO:0000256" key="2">
    <source>
        <dbReference type="ARBA" id="ARBA00022692"/>
    </source>
</evidence>